<keyword evidence="1" id="KW-1133">Transmembrane helix</keyword>
<organism evidence="2 3">
    <name type="scientific">Simiduia agarivorans (strain DSM 21679 / JCM 13881 / BCRC 17597 / SA1)</name>
    <dbReference type="NCBI Taxonomy" id="1117647"/>
    <lineage>
        <taxon>Bacteria</taxon>
        <taxon>Pseudomonadati</taxon>
        <taxon>Pseudomonadota</taxon>
        <taxon>Gammaproteobacteria</taxon>
        <taxon>Cellvibrionales</taxon>
        <taxon>Cellvibrionaceae</taxon>
        <taxon>Simiduia</taxon>
    </lineage>
</organism>
<keyword evidence="1" id="KW-0472">Membrane</keyword>
<evidence type="ECO:0008006" key="4">
    <source>
        <dbReference type="Google" id="ProtNLM"/>
    </source>
</evidence>
<keyword evidence="1" id="KW-0812">Transmembrane</keyword>
<dbReference type="AlphaFoldDB" id="K4L257"/>
<dbReference type="HOGENOM" id="CLU_2452969_0_0_6"/>
<dbReference type="KEGG" id="saga:M5M_15550"/>
<dbReference type="Proteomes" id="UP000000466">
    <property type="component" value="Chromosome"/>
</dbReference>
<protein>
    <recommendedName>
        <fullName evidence="4">Transmembrane protein</fullName>
    </recommendedName>
</protein>
<feature type="transmembrane region" description="Helical" evidence="1">
    <location>
        <begin position="68"/>
        <end position="87"/>
    </location>
</feature>
<dbReference type="OrthoDB" id="5741047at2"/>
<accession>K4L257</accession>
<evidence type="ECO:0000256" key="1">
    <source>
        <dbReference type="SAM" id="Phobius"/>
    </source>
</evidence>
<evidence type="ECO:0000313" key="3">
    <source>
        <dbReference type="Proteomes" id="UP000000466"/>
    </source>
</evidence>
<dbReference type="RefSeq" id="WP_015048395.1">
    <property type="nucleotide sequence ID" value="NC_018868.3"/>
</dbReference>
<proteinExistence type="predicted"/>
<gene>
    <name evidence="2" type="ordered locus">M5M_15550</name>
</gene>
<evidence type="ECO:0000313" key="2">
    <source>
        <dbReference type="EMBL" id="AFV00243.1"/>
    </source>
</evidence>
<dbReference type="EMBL" id="CP003746">
    <property type="protein sequence ID" value="AFV00243.1"/>
    <property type="molecule type" value="Genomic_DNA"/>
</dbReference>
<sequence length="89" mass="9429">MTLAACLLGFGALNIALALALALAAVFGLFSPPASGLWFYLILQMVLGAALAFCGRQIRAGKDLGHKAFPAVCVAYGLFLLMVWRWVDA</sequence>
<reference evidence="2 3" key="1">
    <citation type="journal article" date="2013" name="Genome Announc.">
        <title>Complete genome sequence of Simiduia agarivorans SA1(T), a marine bacterium able to degrade a variety of polysaccharides.</title>
        <authorList>
            <person name="Lin S.Y."/>
            <person name="Shieh W.Y."/>
            <person name="Chen J.S."/>
            <person name="Tang S.L."/>
        </authorList>
    </citation>
    <scope>NUCLEOTIDE SEQUENCE [LARGE SCALE GENOMIC DNA]</scope>
    <source>
        <strain evidence="3">DSM 21679 / JCM 13881 / BCRC 17597 / SA1</strain>
    </source>
</reference>
<name>K4L257_SIMAS</name>
<feature type="transmembrane region" description="Helical" evidence="1">
    <location>
        <begin position="36"/>
        <end position="56"/>
    </location>
</feature>
<keyword evidence="3" id="KW-1185">Reference proteome</keyword>